<sequence>MLQRSSAGVCERNEAKSPPTEVFARCGGCVSVPWSKRIVRIPSSAYYGSAAEERVDGIGYPAGNVDPGD</sequence>
<organism evidence="1">
    <name type="scientific">uncultured Sphingomonadaceae bacterium</name>
    <dbReference type="NCBI Taxonomy" id="169976"/>
    <lineage>
        <taxon>Bacteria</taxon>
        <taxon>Pseudomonadati</taxon>
        <taxon>Pseudomonadota</taxon>
        <taxon>Alphaproteobacteria</taxon>
        <taxon>Sphingomonadales</taxon>
        <taxon>Sphingomonadaceae</taxon>
        <taxon>environmental samples</taxon>
    </lineage>
</organism>
<evidence type="ECO:0000313" key="1">
    <source>
        <dbReference type="EMBL" id="CAA9535680.1"/>
    </source>
</evidence>
<reference evidence="1" key="1">
    <citation type="submission" date="2020-02" db="EMBL/GenBank/DDBJ databases">
        <authorList>
            <person name="Meier V. D."/>
        </authorList>
    </citation>
    <scope>NUCLEOTIDE SEQUENCE</scope>
    <source>
        <strain evidence="1">AVDCRST_MAG91</strain>
    </source>
</reference>
<name>A0A6J4TYI6_9SPHN</name>
<dbReference type="AlphaFoldDB" id="A0A6J4TYI6"/>
<gene>
    <name evidence="1" type="ORF">AVDCRST_MAG91-3385</name>
</gene>
<proteinExistence type="predicted"/>
<dbReference type="EMBL" id="CADCVX010000585">
    <property type="protein sequence ID" value="CAA9535680.1"/>
    <property type="molecule type" value="Genomic_DNA"/>
</dbReference>
<accession>A0A6J4TYI6</accession>
<protein>
    <submittedName>
        <fullName evidence="1">Uncharacterized protein</fullName>
    </submittedName>
</protein>